<dbReference type="EMBL" id="MHCC01000004">
    <property type="protein sequence ID" value="OGY14011.1"/>
    <property type="molecule type" value="Genomic_DNA"/>
</dbReference>
<accession>A0A1G1VF54</accession>
<keyword evidence="1" id="KW-1133">Transmembrane helix</keyword>
<organism evidence="2 3">
    <name type="scientific">Candidatus Blackburnbacteria bacterium RIFCSPLOWO2_01_FULL_40_20</name>
    <dbReference type="NCBI Taxonomy" id="1797519"/>
    <lineage>
        <taxon>Bacteria</taxon>
        <taxon>Candidatus Blackburniibacteriota</taxon>
    </lineage>
</organism>
<keyword evidence="1" id="KW-0472">Membrane</keyword>
<name>A0A1G1VF54_9BACT</name>
<feature type="transmembrane region" description="Helical" evidence="1">
    <location>
        <begin position="12"/>
        <end position="30"/>
    </location>
</feature>
<proteinExistence type="predicted"/>
<evidence type="ECO:0008006" key="4">
    <source>
        <dbReference type="Google" id="ProtNLM"/>
    </source>
</evidence>
<comment type="caution">
    <text evidence="2">The sequence shown here is derived from an EMBL/GenBank/DDBJ whole genome shotgun (WGS) entry which is preliminary data.</text>
</comment>
<dbReference type="AlphaFoldDB" id="A0A1G1VF54"/>
<reference evidence="2 3" key="1">
    <citation type="journal article" date="2016" name="Nat. Commun.">
        <title>Thousands of microbial genomes shed light on interconnected biogeochemical processes in an aquifer system.</title>
        <authorList>
            <person name="Anantharaman K."/>
            <person name="Brown C.T."/>
            <person name="Hug L.A."/>
            <person name="Sharon I."/>
            <person name="Castelle C.J."/>
            <person name="Probst A.J."/>
            <person name="Thomas B.C."/>
            <person name="Singh A."/>
            <person name="Wilkins M.J."/>
            <person name="Karaoz U."/>
            <person name="Brodie E.L."/>
            <person name="Williams K.H."/>
            <person name="Hubbard S.S."/>
            <person name="Banfield J.F."/>
        </authorList>
    </citation>
    <scope>NUCLEOTIDE SEQUENCE [LARGE SCALE GENOMIC DNA]</scope>
</reference>
<gene>
    <name evidence="2" type="ORF">A3A77_03380</name>
</gene>
<evidence type="ECO:0000313" key="3">
    <source>
        <dbReference type="Proteomes" id="UP000178659"/>
    </source>
</evidence>
<dbReference type="Proteomes" id="UP000178659">
    <property type="component" value="Unassembled WGS sequence"/>
</dbReference>
<keyword evidence="1" id="KW-0812">Transmembrane</keyword>
<protein>
    <recommendedName>
        <fullName evidence="4">Type II secretion system protein GspG C-terminal domain-containing protein</fullName>
    </recommendedName>
</protein>
<evidence type="ECO:0000256" key="1">
    <source>
        <dbReference type="SAM" id="Phobius"/>
    </source>
</evidence>
<evidence type="ECO:0000313" key="2">
    <source>
        <dbReference type="EMBL" id="OGY14011.1"/>
    </source>
</evidence>
<sequence length="206" mass="22772">MGFDRENSALNFIFTIAFLIVVATAGFFVIDPVDMMNAKKDEKLSTEASTILKAIYAYFDNKGVLPWANITGSKLTSPPLSWTQANQEKVGICANDKCTKGSYLTEDYYVIVPGDPETQRKTYLPDGYLDNFVKEKIGEDLYVGKGSSTQSQTYVCFIPSSKKLRKSTGQLYKLSPGASVSNLGPESCDDSVTWKEDDACWKCVSK</sequence>